<proteinExistence type="predicted"/>
<dbReference type="AlphaFoldDB" id="M3J8A3"/>
<dbReference type="HOGENOM" id="CLU_071354_0_1_1"/>
<reference evidence="1 2" key="1">
    <citation type="submission" date="2013-02" db="EMBL/GenBank/DDBJ databases">
        <title>Genome sequence of Candida maltosa Xu316, a potential industrial strain for xylitol and ethanol production.</title>
        <authorList>
            <person name="Yu J."/>
            <person name="Wang Q."/>
            <person name="Geng X."/>
            <person name="Bao W."/>
            <person name="He P."/>
            <person name="Cai J."/>
        </authorList>
    </citation>
    <scope>NUCLEOTIDE SEQUENCE [LARGE SCALE GENOMIC DNA]</scope>
    <source>
        <strain evidence="2">Xu316</strain>
    </source>
</reference>
<sequence>MTFTEEQVQKYQGLAEFFCKGLRTPVFRRPDEVGLKYEDVFFPSYDGVKLEGWFIPKEGSKKIIICNHFMPGNRYGYPGHLPPWNNFGGFEVNFLPQYKALHDAGYNVLCYDIRNHGLSDDANGHTVGIGQLEYRDVIGSIQYVKSRKDTKDLDIGLLSICLGANSTIFAMDKHPEFFEDIKAMVALQPISISAFIQNAAERDNVDVQEAKDIVEESVHKISGFHLDEFSPLEAAKSVVVPTKVIQLKHDNLTKVVDVEKIYGAISSKDKEIYWIEEGEDRFLGYNFL</sequence>
<organism evidence="1 2">
    <name type="scientific">Candida maltosa (strain Xu316)</name>
    <name type="common">Yeast</name>
    <dbReference type="NCBI Taxonomy" id="1245528"/>
    <lineage>
        <taxon>Eukaryota</taxon>
        <taxon>Fungi</taxon>
        <taxon>Dikarya</taxon>
        <taxon>Ascomycota</taxon>
        <taxon>Saccharomycotina</taxon>
        <taxon>Pichiomycetes</taxon>
        <taxon>Debaryomycetaceae</taxon>
        <taxon>Candida/Lodderomyces clade</taxon>
        <taxon>Candida</taxon>
    </lineage>
</organism>
<dbReference type="SUPFAM" id="SSF53474">
    <property type="entry name" value="alpha/beta-Hydrolases"/>
    <property type="match status" value="1"/>
</dbReference>
<dbReference type="EMBL" id="AOGT01001158">
    <property type="protein sequence ID" value="EMG48328.1"/>
    <property type="molecule type" value="Genomic_DNA"/>
</dbReference>
<dbReference type="Proteomes" id="UP000011777">
    <property type="component" value="Unassembled WGS sequence"/>
</dbReference>
<name>M3J8A3_CANMX</name>
<gene>
    <name evidence="1" type="ORF">G210_1119</name>
</gene>
<protein>
    <recommendedName>
        <fullName evidence="3">Serine aminopeptidase S33 domain-containing protein</fullName>
    </recommendedName>
</protein>
<evidence type="ECO:0000313" key="2">
    <source>
        <dbReference type="Proteomes" id="UP000011777"/>
    </source>
</evidence>
<dbReference type="eggNOG" id="ENOG502S9ZU">
    <property type="taxonomic scope" value="Eukaryota"/>
</dbReference>
<dbReference type="OMA" id="FLPDYKA"/>
<comment type="caution">
    <text evidence="1">The sequence shown here is derived from an EMBL/GenBank/DDBJ whole genome shotgun (WGS) entry which is preliminary data.</text>
</comment>
<dbReference type="OrthoDB" id="2498029at2759"/>
<evidence type="ECO:0008006" key="3">
    <source>
        <dbReference type="Google" id="ProtNLM"/>
    </source>
</evidence>
<feature type="non-terminal residue" evidence="1">
    <location>
        <position position="288"/>
    </location>
</feature>
<accession>M3J8A3</accession>
<dbReference type="InterPro" id="IPR029058">
    <property type="entry name" value="AB_hydrolase_fold"/>
</dbReference>
<keyword evidence="2" id="KW-1185">Reference proteome</keyword>
<evidence type="ECO:0000313" key="1">
    <source>
        <dbReference type="EMBL" id="EMG48328.1"/>
    </source>
</evidence>
<dbReference type="Gene3D" id="3.40.50.1820">
    <property type="entry name" value="alpha/beta hydrolase"/>
    <property type="match status" value="1"/>
</dbReference>